<sequence length="425" mass="45246">MDIAGYDFATDVGKETIKTDLIAAITSQVDGMPIVYHGCNSTIVAHRWIRPAETSFSSSPASDKRPLIIKSNDKTNYFADHPLITAQTIIPFISSPINPLTAAPELVCFPVLPSTSASAINTSTSTNRPESAPCAHVPHPFDRLLTGAAAPVQLSTCLDCFPALVSSIAAEAAPGMPSARWDELHAYASDSDDHDAETAKRHVQALMHVREIAGSYVSDAWLHALQQAGIILGAESPTSPMFASSVADTMVARVSETHGVPMTSAIEDVRVTIVGYALKDVACAMLHKVEAFREGAVQRVVEAAVDLAMSPKFAANVPHGEMRPWDLLLAAFNEVWTGKYLALEHGFETLASAEEREWASQYEAKEVADASQPVDCGSAASASQIQIGEQRGQVVVGNAVDSRQRDDGFGEEGMGMGVGIAMAND</sequence>
<dbReference type="Proteomes" id="UP000193411">
    <property type="component" value="Unassembled WGS sequence"/>
</dbReference>
<reference evidence="1 2" key="1">
    <citation type="submission" date="2016-07" db="EMBL/GenBank/DDBJ databases">
        <title>Pervasive Adenine N6-methylation of Active Genes in Fungi.</title>
        <authorList>
            <consortium name="DOE Joint Genome Institute"/>
            <person name="Mondo S.J."/>
            <person name="Dannebaum R.O."/>
            <person name="Kuo R.C."/>
            <person name="Labutti K."/>
            <person name="Haridas S."/>
            <person name="Kuo A."/>
            <person name="Salamov A."/>
            <person name="Ahrendt S.R."/>
            <person name="Lipzen A."/>
            <person name="Sullivan W."/>
            <person name="Andreopoulos W.B."/>
            <person name="Clum A."/>
            <person name="Lindquist E."/>
            <person name="Daum C."/>
            <person name="Ramamoorthy G.K."/>
            <person name="Gryganskyi A."/>
            <person name="Culley D."/>
            <person name="Magnuson J.K."/>
            <person name="James T.Y."/>
            <person name="O'Malley M.A."/>
            <person name="Stajich J.E."/>
            <person name="Spatafora J.W."/>
            <person name="Visel A."/>
            <person name="Grigoriev I.V."/>
        </authorList>
    </citation>
    <scope>NUCLEOTIDE SEQUENCE [LARGE SCALE GENOMIC DNA]</scope>
    <source>
        <strain evidence="1 2">PL171</strain>
    </source>
</reference>
<organism evidence="1 2">
    <name type="scientific">Catenaria anguillulae PL171</name>
    <dbReference type="NCBI Taxonomy" id="765915"/>
    <lineage>
        <taxon>Eukaryota</taxon>
        <taxon>Fungi</taxon>
        <taxon>Fungi incertae sedis</taxon>
        <taxon>Blastocladiomycota</taxon>
        <taxon>Blastocladiomycetes</taxon>
        <taxon>Blastocladiales</taxon>
        <taxon>Catenariaceae</taxon>
        <taxon>Catenaria</taxon>
    </lineage>
</organism>
<dbReference type="AlphaFoldDB" id="A0A1Y2HS01"/>
<protein>
    <submittedName>
        <fullName evidence="1">Uncharacterized protein</fullName>
    </submittedName>
</protein>
<evidence type="ECO:0000313" key="1">
    <source>
        <dbReference type="EMBL" id="ORZ36581.1"/>
    </source>
</evidence>
<name>A0A1Y2HS01_9FUNG</name>
<dbReference type="EMBL" id="MCFL01000016">
    <property type="protein sequence ID" value="ORZ36581.1"/>
    <property type="molecule type" value="Genomic_DNA"/>
</dbReference>
<comment type="caution">
    <text evidence="1">The sequence shown here is derived from an EMBL/GenBank/DDBJ whole genome shotgun (WGS) entry which is preliminary data.</text>
</comment>
<feature type="non-terminal residue" evidence="1">
    <location>
        <position position="425"/>
    </location>
</feature>
<proteinExistence type="predicted"/>
<evidence type="ECO:0000313" key="2">
    <source>
        <dbReference type="Proteomes" id="UP000193411"/>
    </source>
</evidence>
<keyword evidence="2" id="KW-1185">Reference proteome</keyword>
<accession>A0A1Y2HS01</accession>
<gene>
    <name evidence="1" type="ORF">BCR44DRAFT_40353</name>
</gene>